<dbReference type="Gene3D" id="3.30.1310.10">
    <property type="entry name" value="Nucleoid-associated protein YbaB-like domain"/>
    <property type="match status" value="1"/>
</dbReference>
<feature type="region of interest" description="Disordered" evidence="1">
    <location>
        <begin position="133"/>
        <end position="174"/>
    </location>
</feature>
<reference evidence="2 3" key="1">
    <citation type="submission" date="2019-06" db="EMBL/GenBank/DDBJ databases">
        <title>Sequencing the genomes of 1000 actinobacteria strains.</title>
        <authorList>
            <person name="Klenk H.-P."/>
        </authorList>
    </citation>
    <scope>NUCLEOTIDE SEQUENCE [LARGE SCALE GENOMIC DNA]</scope>
    <source>
        <strain evidence="2 3">DSM 103495</strain>
    </source>
</reference>
<accession>A0A543FBF0</accession>
<dbReference type="RefSeq" id="WP_141809315.1">
    <property type="nucleotide sequence ID" value="NZ_VFPG01000001.1"/>
</dbReference>
<dbReference type="AlphaFoldDB" id="A0A543FBF0"/>
<comment type="caution">
    <text evidence="2">The sequence shown here is derived from an EMBL/GenBank/DDBJ whole genome shotgun (WGS) entry which is preliminary data.</text>
</comment>
<dbReference type="Proteomes" id="UP000316331">
    <property type="component" value="Unassembled WGS sequence"/>
</dbReference>
<evidence type="ECO:0000313" key="2">
    <source>
        <dbReference type="EMBL" id="TQM31162.1"/>
    </source>
</evidence>
<name>A0A543FBF0_9NOCA</name>
<proteinExistence type="predicted"/>
<evidence type="ECO:0000313" key="3">
    <source>
        <dbReference type="Proteomes" id="UP000316331"/>
    </source>
</evidence>
<dbReference type="SUPFAM" id="SSF82607">
    <property type="entry name" value="YbaB-like"/>
    <property type="match status" value="1"/>
</dbReference>
<evidence type="ECO:0000256" key="1">
    <source>
        <dbReference type="SAM" id="MobiDB-lite"/>
    </source>
</evidence>
<keyword evidence="3" id="KW-1185">Reference proteome</keyword>
<dbReference type="InterPro" id="IPR004401">
    <property type="entry name" value="YbaB/EbfC"/>
</dbReference>
<protein>
    <submittedName>
        <fullName evidence="2">DNA-binding protein YbaB</fullName>
    </submittedName>
</protein>
<sequence>MRSFEQEQLRARTDALQGQVDNVLATYEQQLRDIAKAREVLAASTSQGWSDDNLVRVTTNAAGVPVDVWVDPAAFKRSAPEKLAASFLQAAQFAARSAKSEMDALLAPITAAAAEFAPQEQLYEELPFVGRQIGDLLPAPPEPEASEPAPESVPPVDDEDEGPHWKGFGAKHGW</sequence>
<dbReference type="Pfam" id="PF02575">
    <property type="entry name" value="YbaB_DNA_bd"/>
    <property type="match status" value="1"/>
</dbReference>
<dbReference type="InterPro" id="IPR036894">
    <property type="entry name" value="YbaB-like_sf"/>
</dbReference>
<keyword evidence="2" id="KW-0238">DNA-binding</keyword>
<dbReference type="EMBL" id="VFPG01000001">
    <property type="protein sequence ID" value="TQM31162.1"/>
    <property type="molecule type" value="Genomic_DNA"/>
</dbReference>
<dbReference type="GO" id="GO:0003677">
    <property type="term" value="F:DNA binding"/>
    <property type="evidence" value="ECO:0007669"/>
    <property type="project" value="UniProtKB-KW"/>
</dbReference>
<gene>
    <name evidence="2" type="ORF">FB390_2815</name>
</gene>
<dbReference type="OrthoDB" id="4559751at2"/>
<organism evidence="2 3">
    <name type="scientific">Nocardia bhagyanarayanae</name>
    <dbReference type="NCBI Taxonomy" id="1215925"/>
    <lineage>
        <taxon>Bacteria</taxon>
        <taxon>Bacillati</taxon>
        <taxon>Actinomycetota</taxon>
        <taxon>Actinomycetes</taxon>
        <taxon>Mycobacteriales</taxon>
        <taxon>Nocardiaceae</taxon>
        <taxon>Nocardia</taxon>
    </lineage>
</organism>